<evidence type="ECO:0000313" key="4">
    <source>
        <dbReference type="Proteomes" id="UP000037822"/>
    </source>
</evidence>
<feature type="region of interest" description="Disordered" evidence="2">
    <location>
        <begin position="145"/>
        <end position="165"/>
    </location>
</feature>
<name>A0A0N0M8G1_9HYPH</name>
<evidence type="ECO:0000256" key="1">
    <source>
        <dbReference type="SAM" id="Coils"/>
    </source>
</evidence>
<accession>A0A0N0M8G1</accession>
<comment type="caution">
    <text evidence="3">The sequence shown here is derived from an EMBL/GenBank/DDBJ whole genome shotgun (WGS) entry which is preliminary data.</text>
</comment>
<feature type="coiled-coil region" evidence="1">
    <location>
        <begin position="12"/>
        <end position="39"/>
    </location>
</feature>
<evidence type="ECO:0000256" key="2">
    <source>
        <dbReference type="SAM" id="MobiDB-lite"/>
    </source>
</evidence>
<keyword evidence="1" id="KW-0175">Coiled coil</keyword>
<reference evidence="3 4" key="1">
    <citation type="submission" date="2015-07" db="EMBL/GenBank/DDBJ databases">
        <title>Whole genome sequencing of Bosea vaviloviae isolated from cave pool.</title>
        <authorList>
            <person name="Tan N.E.H."/>
            <person name="Lee Y.P."/>
            <person name="Gan H.M."/>
            <person name="Barton H."/>
            <person name="Savka M.A."/>
        </authorList>
    </citation>
    <scope>NUCLEOTIDE SEQUENCE [LARGE SCALE GENOMIC DNA]</scope>
    <source>
        <strain evidence="3 4">SD260</strain>
    </source>
</reference>
<organism evidence="3 4">
    <name type="scientific">Bosea vaviloviae</name>
    <dbReference type="NCBI Taxonomy" id="1526658"/>
    <lineage>
        <taxon>Bacteria</taxon>
        <taxon>Pseudomonadati</taxon>
        <taxon>Pseudomonadota</taxon>
        <taxon>Alphaproteobacteria</taxon>
        <taxon>Hyphomicrobiales</taxon>
        <taxon>Boseaceae</taxon>
        <taxon>Bosea</taxon>
    </lineage>
</organism>
<feature type="compositionally biased region" description="Polar residues" evidence="2">
    <location>
        <begin position="152"/>
        <end position="165"/>
    </location>
</feature>
<protein>
    <recommendedName>
        <fullName evidence="5">HTH HARE-type domain-containing protein</fullName>
    </recommendedName>
</protein>
<keyword evidence="4" id="KW-1185">Reference proteome</keyword>
<dbReference type="AlphaFoldDB" id="A0A0N0M8G1"/>
<dbReference type="EMBL" id="LGSZ01000083">
    <property type="protein sequence ID" value="KPH74593.1"/>
    <property type="molecule type" value="Genomic_DNA"/>
</dbReference>
<proteinExistence type="predicted"/>
<evidence type="ECO:0000313" key="3">
    <source>
        <dbReference type="EMBL" id="KPH74593.1"/>
    </source>
</evidence>
<dbReference type="RefSeq" id="WP_054211863.1">
    <property type="nucleotide sequence ID" value="NZ_LGSZ01000083.1"/>
</dbReference>
<dbReference type="PATRIC" id="fig|1526658.3.peg.5232"/>
<feature type="region of interest" description="Disordered" evidence="2">
    <location>
        <begin position="48"/>
        <end position="76"/>
    </location>
</feature>
<sequence length="165" mass="18125">MSTDLTLIRRRRAEIEGEITRLQTRVQELQADYRDLAIAERVIAKLTGDAGGTPSASVEQPSARPSGGKPDGTPKVTDMIVSVLEDARKEGLRGLEPKDMATRIAQRWWPDVRPDDVNGIAWRMWKREHLVKDDAVYMLPKKEEAADANLAGGTSTASVTGDASE</sequence>
<evidence type="ECO:0008006" key="5">
    <source>
        <dbReference type="Google" id="ProtNLM"/>
    </source>
</evidence>
<gene>
    <name evidence="3" type="ORF">AE618_25455</name>
</gene>
<dbReference type="Proteomes" id="UP000037822">
    <property type="component" value="Unassembled WGS sequence"/>
</dbReference>
<dbReference type="OrthoDB" id="9865436at2"/>